<keyword evidence="3 6" id="KW-1133">Transmembrane helix</keyword>
<dbReference type="InterPro" id="IPR052337">
    <property type="entry name" value="SAT4-like"/>
</dbReference>
<evidence type="ECO:0000259" key="7">
    <source>
        <dbReference type="Pfam" id="PF20684"/>
    </source>
</evidence>
<evidence type="ECO:0000256" key="4">
    <source>
        <dbReference type="ARBA" id="ARBA00023136"/>
    </source>
</evidence>
<dbReference type="OrthoDB" id="5413793at2759"/>
<feature type="transmembrane region" description="Helical" evidence="6">
    <location>
        <begin position="104"/>
        <end position="126"/>
    </location>
</feature>
<gene>
    <name evidence="8" type="ORF">BDV23DRAFT_175561</name>
</gene>
<evidence type="ECO:0000256" key="3">
    <source>
        <dbReference type="ARBA" id="ARBA00022989"/>
    </source>
</evidence>
<dbReference type="PANTHER" id="PTHR33048:SF123">
    <property type="entry name" value="INTEGRAL MEMBRANE PROTEIN"/>
    <property type="match status" value="1"/>
</dbReference>
<feature type="transmembrane region" description="Helical" evidence="6">
    <location>
        <begin position="182"/>
        <end position="204"/>
    </location>
</feature>
<accession>A0A5N7BXI7</accession>
<evidence type="ECO:0000313" key="8">
    <source>
        <dbReference type="EMBL" id="KAE8386308.1"/>
    </source>
</evidence>
<comment type="similarity">
    <text evidence="5">Belongs to the SAT4 family.</text>
</comment>
<sequence>MEEVWKRALTPERIAYLAQSRIPEIIVCDTLLLVFATGGLLVRLWVRMRYLAGVNFDDLLCVTSWVFTCVLCVVCMCMTKYGLGKHIGTVQSFDDRGMFLKLNFVTMLAYVLALGAIKISFCLLYLHIFPGEKFRLACWSILAILVAETLEETLVVIFQCQPIHKAWDPTGLVEGKCVDMTLFYYINFGIKLATDLALFVMPVPKLMQLKMTVGKRVGLVVMFSLGLLVCVTSIIRVTYMNSFKDDHTWALVGAMNWSCVEVAVAIFIACIPSFKSLVTYRFPALQRLLGLSSKDDSMSPSKMYGTSTHRTFNGLSIKGHNSIKLKPVTGYSSAGVETSHYGSQERIVHEGIQVTTDVRVNESV</sequence>
<evidence type="ECO:0000256" key="5">
    <source>
        <dbReference type="ARBA" id="ARBA00038359"/>
    </source>
</evidence>
<dbReference type="Pfam" id="PF20684">
    <property type="entry name" value="Fung_rhodopsin"/>
    <property type="match status" value="1"/>
</dbReference>
<dbReference type="GO" id="GO:0016020">
    <property type="term" value="C:membrane"/>
    <property type="evidence" value="ECO:0007669"/>
    <property type="project" value="UniProtKB-SubCell"/>
</dbReference>
<feature type="transmembrane region" description="Helical" evidence="6">
    <location>
        <begin position="249"/>
        <end position="271"/>
    </location>
</feature>
<feature type="transmembrane region" description="Helical" evidence="6">
    <location>
        <begin position="216"/>
        <end position="237"/>
    </location>
</feature>
<evidence type="ECO:0000256" key="2">
    <source>
        <dbReference type="ARBA" id="ARBA00022692"/>
    </source>
</evidence>
<dbReference type="Proteomes" id="UP000326877">
    <property type="component" value="Unassembled WGS sequence"/>
</dbReference>
<comment type="subcellular location">
    <subcellularLocation>
        <location evidence="1">Membrane</location>
        <topology evidence="1">Multi-pass membrane protein</topology>
    </subcellularLocation>
</comment>
<keyword evidence="4 6" id="KW-0472">Membrane</keyword>
<reference evidence="8" key="1">
    <citation type="submission" date="2019-04" db="EMBL/GenBank/DDBJ databases">
        <title>Friends and foes A comparative genomics studyof 23 Aspergillus species from section Flavi.</title>
        <authorList>
            <consortium name="DOE Joint Genome Institute"/>
            <person name="Kjaerbolling I."/>
            <person name="Vesth T."/>
            <person name="Frisvad J.C."/>
            <person name="Nybo J.L."/>
            <person name="Theobald S."/>
            <person name="Kildgaard S."/>
            <person name="Isbrandt T."/>
            <person name="Kuo A."/>
            <person name="Sato A."/>
            <person name="Lyhne E.K."/>
            <person name="Kogle M.E."/>
            <person name="Wiebenga A."/>
            <person name="Kun R.S."/>
            <person name="Lubbers R.J."/>
            <person name="Makela M.R."/>
            <person name="Barry K."/>
            <person name="Chovatia M."/>
            <person name="Clum A."/>
            <person name="Daum C."/>
            <person name="Haridas S."/>
            <person name="He G."/>
            <person name="LaButti K."/>
            <person name="Lipzen A."/>
            <person name="Mondo S."/>
            <person name="Riley R."/>
            <person name="Salamov A."/>
            <person name="Simmons B.A."/>
            <person name="Magnuson J.K."/>
            <person name="Henrissat B."/>
            <person name="Mortensen U.H."/>
            <person name="Larsen T.O."/>
            <person name="Devries R.P."/>
            <person name="Grigoriev I.V."/>
            <person name="Machida M."/>
            <person name="Baker S.E."/>
            <person name="Andersen M.R."/>
        </authorList>
    </citation>
    <scope>NUCLEOTIDE SEQUENCE [LARGE SCALE GENOMIC DNA]</scope>
    <source>
        <strain evidence="8">IBT 14317</strain>
    </source>
</reference>
<dbReference type="EMBL" id="ML735314">
    <property type="protein sequence ID" value="KAE8386308.1"/>
    <property type="molecule type" value="Genomic_DNA"/>
</dbReference>
<dbReference type="PANTHER" id="PTHR33048">
    <property type="entry name" value="PTH11-LIKE INTEGRAL MEMBRANE PROTEIN (AFU_ORTHOLOGUE AFUA_5G11245)"/>
    <property type="match status" value="1"/>
</dbReference>
<protein>
    <submittedName>
        <fullName evidence="8">Integral membrane protein</fullName>
    </submittedName>
</protein>
<keyword evidence="2 6" id="KW-0812">Transmembrane</keyword>
<name>A0A5N7BXI7_PETAA</name>
<feature type="transmembrane region" description="Helical" evidence="6">
    <location>
        <begin position="21"/>
        <end position="42"/>
    </location>
</feature>
<dbReference type="InterPro" id="IPR049326">
    <property type="entry name" value="Rhodopsin_dom_fungi"/>
</dbReference>
<evidence type="ECO:0000256" key="6">
    <source>
        <dbReference type="SAM" id="Phobius"/>
    </source>
</evidence>
<proteinExistence type="inferred from homology"/>
<evidence type="ECO:0000256" key="1">
    <source>
        <dbReference type="ARBA" id="ARBA00004141"/>
    </source>
</evidence>
<feature type="domain" description="Rhodopsin" evidence="7">
    <location>
        <begin position="42"/>
        <end position="278"/>
    </location>
</feature>
<organism evidence="8">
    <name type="scientific">Petromyces alliaceus</name>
    <name type="common">Aspergillus alliaceus</name>
    <dbReference type="NCBI Taxonomy" id="209559"/>
    <lineage>
        <taxon>Eukaryota</taxon>
        <taxon>Fungi</taxon>
        <taxon>Dikarya</taxon>
        <taxon>Ascomycota</taxon>
        <taxon>Pezizomycotina</taxon>
        <taxon>Eurotiomycetes</taxon>
        <taxon>Eurotiomycetidae</taxon>
        <taxon>Eurotiales</taxon>
        <taxon>Aspergillaceae</taxon>
        <taxon>Aspergillus</taxon>
        <taxon>Aspergillus subgen. Circumdati</taxon>
    </lineage>
</organism>
<feature type="transmembrane region" description="Helical" evidence="6">
    <location>
        <begin position="62"/>
        <end position="83"/>
    </location>
</feature>
<dbReference type="AlphaFoldDB" id="A0A5N7BXI7"/>